<reference evidence="3" key="3">
    <citation type="submission" date="2000-06" db="EMBL/GenBank/DDBJ databases">
        <authorList>
            <person name="Cheuk R."/>
            <person name="Shinn P."/>
            <person name="Brooks S."/>
            <person name="Buehler E."/>
            <person name="Chao Q."/>
            <person name="Johnson-Hopson C."/>
            <person name="Khan S."/>
            <person name="Kim C."/>
            <person name="Altafi H."/>
            <person name="Bei B."/>
            <person name="Chin C."/>
            <person name="Chiou J."/>
            <person name="Choi E."/>
            <person name="Conn L."/>
            <person name="Conway A."/>
            <person name="Gonzalez A."/>
            <person name="Hansen N."/>
            <person name="Howing B."/>
            <person name="Koo T."/>
            <person name="Lam B."/>
            <person name="Lee J."/>
            <person name="Lenz C."/>
            <person name="Li J."/>
            <person name="Liu A."/>
            <person name="Liu J."/>
            <person name="Liu S."/>
            <person name="Mukharsky N."/>
            <person name="Nguyen M."/>
            <person name="Palm C."/>
            <person name="Pham P."/>
            <person name="Sakano H."/>
            <person name="Schwartz J."/>
            <person name="Southwick A."/>
            <person name="Thaveri A."/>
            <person name="Toriumi M."/>
            <person name="Vaysberg M."/>
            <person name="Yu G."/>
            <person name="Davis R."/>
            <person name="Federspiel N."/>
            <person name="Theologis A."/>
            <person name="Ecker J."/>
        </authorList>
    </citation>
    <scope>NUCLEOTIDE SEQUENCE</scope>
</reference>
<name>Q9LP98_ARATH</name>
<feature type="domain" description="DUF4218" evidence="2">
    <location>
        <begin position="1"/>
        <end position="45"/>
    </location>
</feature>
<accession>Q9LP98</accession>
<dbReference type="EMBL" id="AC020646">
    <property type="protein sequence ID" value="AAF79788.1"/>
    <property type="molecule type" value="Genomic_DNA"/>
</dbReference>
<keyword evidence="1" id="KW-1133">Transmembrane helix</keyword>
<dbReference type="InterPro" id="IPR025452">
    <property type="entry name" value="DUF4218"/>
</dbReference>
<reference evidence="3" key="2">
    <citation type="submission" date="2000-02" db="EMBL/GenBank/DDBJ databases">
        <title>Genomic sequence for Arabidopsis thaliana BAC T32E20 from chromosome I.</title>
        <authorList>
            <person name="Shinn P."/>
            <person name="Brooks S."/>
            <person name="Buehler E."/>
            <person name="Chao Q."/>
            <person name="Johnson-Hopson C."/>
            <person name="Khan S."/>
            <person name="Kim C."/>
            <person name="Altafi H."/>
            <person name="Bei Q."/>
            <person name="Chin C."/>
            <person name="Chiou J."/>
            <person name="Choi E."/>
            <person name="Conn L."/>
            <person name="Conway A."/>
            <person name="Gonzales A."/>
            <person name="Hansen N."/>
            <person name="Howing B."/>
            <person name="Koo T."/>
            <person name="Lam B."/>
            <person name="Lee J."/>
            <person name="Lenz C."/>
            <person name="Li J."/>
            <person name="Liu A."/>
            <person name="Liu K."/>
            <person name="Liu S."/>
            <person name="Mukharsky N."/>
            <person name="Nguyen M."/>
            <person name="Palm C."/>
            <person name="Pham P."/>
            <person name="Sakano H."/>
            <person name="Schwartz J."/>
            <person name="Southwick A."/>
            <person name="Thaveri A."/>
            <person name="Toriumi M."/>
            <person name="Vaysberg M."/>
            <person name="Yu G."/>
            <person name="Federspiel N.A."/>
            <person name="Theologis A."/>
            <person name="Ecker J.R."/>
        </authorList>
    </citation>
    <scope>NUCLEOTIDE SEQUENCE</scope>
</reference>
<dbReference type="PANTHER" id="PTHR48258">
    <property type="entry name" value="DUF4218 DOMAIN-CONTAINING PROTEIN-RELATED"/>
    <property type="match status" value="1"/>
</dbReference>
<reference key="1">
    <citation type="journal article" date="2000" name="Nature">
        <title>Sequence and analysis of chromosome 1 of the plant Arabidopsis thaliana.</title>
        <authorList>
            <person name="Theologis A."/>
            <person name="Ecker J.R."/>
            <person name="Palm C.J."/>
            <person name="Federspiel N.A."/>
            <person name="Kaul S."/>
            <person name="White O."/>
            <person name="Alonso J."/>
            <person name="Altafi H."/>
            <person name="Araujo R."/>
            <person name="Bowman C.L."/>
            <person name="Brooks S.Y."/>
            <person name="Buehler E."/>
            <person name="Chan A."/>
            <person name="Chao Q."/>
            <person name="Chen H."/>
            <person name="Cheuk R.F."/>
            <person name="Chin C.W."/>
            <person name="Chung M.K."/>
            <person name="Conn L."/>
            <person name="Conway A.B."/>
            <person name="Conway A.R."/>
            <person name="Creasy T.H."/>
            <person name="Dewar K."/>
            <person name="Dunn P."/>
            <person name="Etgu P."/>
            <person name="Feldblyum T.V."/>
            <person name="Feng J."/>
            <person name="Fong B."/>
            <person name="Fujii C.Y."/>
            <person name="Gill J.E."/>
            <person name="Goldsmith A.D."/>
            <person name="Haas B."/>
            <person name="Hansen N.F."/>
            <person name="Hughes B."/>
            <person name="Huizar L."/>
            <person name="Hunter J.L."/>
            <person name="Jenkins J."/>
            <person name="Johnson-Hopson C."/>
            <person name="Khan S."/>
            <person name="Khaykin E."/>
            <person name="Kim C.J."/>
            <person name="Koo H.L."/>
            <person name="Kremenetskaia I."/>
            <person name="Kurtz D.B."/>
            <person name="Kwan A."/>
            <person name="Lam B."/>
            <person name="Langin-Hooper S."/>
            <person name="Lee A."/>
            <person name="Lee J.M."/>
            <person name="Lenz C.A."/>
            <person name="Li J.H."/>
            <person name="Li Y."/>
            <person name="Lin X."/>
            <person name="Liu S.X."/>
            <person name="Liu Z.A."/>
            <person name="Luros J.S."/>
            <person name="Maiti R."/>
            <person name="Marziali A."/>
            <person name="Militscher J."/>
            <person name="Miranda M."/>
            <person name="Nguyen M."/>
            <person name="Nierman W.C."/>
            <person name="Osborne B.I."/>
            <person name="Pai G."/>
            <person name="Peterson J."/>
            <person name="Pham P.K."/>
            <person name="Rizzo M."/>
            <person name="Rooney T."/>
            <person name="Rowley D."/>
            <person name="Sakano H."/>
            <person name="Salzberg S.L."/>
            <person name="Schwartz J.R."/>
            <person name="Shinn P."/>
            <person name="Southwick A.M."/>
            <person name="Sun H."/>
            <person name="Tallon L.J."/>
            <person name="Tambunga G."/>
            <person name="Toriumi M.J."/>
            <person name="Town C.D."/>
            <person name="Utterback T."/>
            <person name="Van Aken S."/>
            <person name="Vaysberg M."/>
            <person name="Vysotskaia V.S."/>
            <person name="Walker M."/>
            <person name="Wu D."/>
            <person name="Yu G."/>
            <person name="Fraser C.M."/>
            <person name="Venter J.C."/>
            <person name="Davis R.W."/>
        </authorList>
    </citation>
    <scope>NUCLEOTIDE SEQUENCE [LARGE SCALE GENOMIC DNA]</scope>
    <source>
        <strain>cv. Columbia</strain>
    </source>
</reference>
<keyword evidence="1" id="KW-0472">Membrane</keyword>
<organism evidence="3">
    <name type="scientific">Arabidopsis thaliana</name>
    <name type="common">Mouse-ear cress</name>
    <dbReference type="NCBI Taxonomy" id="3702"/>
    <lineage>
        <taxon>Eukaryota</taxon>
        <taxon>Viridiplantae</taxon>
        <taxon>Streptophyta</taxon>
        <taxon>Embryophyta</taxon>
        <taxon>Tracheophyta</taxon>
        <taxon>Spermatophyta</taxon>
        <taxon>Magnoliopsida</taxon>
        <taxon>eudicotyledons</taxon>
        <taxon>Gunneridae</taxon>
        <taxon>Pentapetalae</taxon>
        <taxon>rosids</taxon>
        <taxon>malvids</taxon>
        <taxon>Brassicales</taxon>
        <taxon>Brassicaceae</taxon>
        <taxon>Camelineae</taxon>
        <taxon>Arabidopsis</taxon>
    </lineage>
</organism>
<dbReference type="PANTHER" id="PTHR48258:SF3">
    <property type="entry name" value="FK506-BINDING PROTEIN 4-LIKE ISOFORM X1"/>
    <property type="match status" value="1"/>
</dbReference>
<dbReference type="AlphaFoldDB" id="Q9LP98"/>
<proteinExistence type="predicted"/>
<evidence type="ECO:0000313" key="3">
    <source>
        <dbReference type="EMBL" id="AAF79788.1"/>
    </source>
</evidence>
<feature type="transmembrane region" description="Helical" evidence="1">
    <location>
        <begin position="116"/>
        <end position="148"/>
    </location>
</feature>
<evidence type="ECO:0000259" key="2">
    <source>
        <dbReference type="Pfam" id="PF13960"/>
    </source>
</evidence>
<sequence>MEHLPIHLPREVVLGGHVQYRWMYPFERLMFHLKQKVKNLRKVEATQINPRGIVDGVKEHNPMQQSYVDFISVVEHSLENTILVDVENHQLNDVSVGVIQFGQGTHQILMIMSKNIVFYLLQLFFCDGVMFGLALYFCIEMLTIVLFISELYF</sequence>
<dbReference type="Pfam" id="PF13960">
    <property type="entry name" value="DUF4218"/>
    <property type="match status" value="1"/>
</dbReference>
<evidence type="ECO:0000256" key="1">
    <source>
        <dbReference type="SAM" id="Phobius"/>
    </source>
</evidence>
<protein>
    <submittedName>
        <fullName evidence="3">T32E20.22</fullName>
    </submittedName>
</protein>
<keyword evidence="1" id="KW-0812">Transmembrane</keyword>